<dbReference type="AlphaFoldDB" id="A0A9D1M565"/>
<dbReference type="EMBL" id="DVNC01000054">
    <property type="protein sequence ID" value="HIU54025.1"/>
    <property type="molecule type" value="Genomic_DNA"/>
</dbReference>
<keyword evidence="1" id="KW-0472">Membrane</keyword>
<accession>A0A9D1M565</accession>
<keyword evidence="1" id="KW-1133">Transmembrane helix</keyword>
<evidence type="ECO:0000256" key="1">
    <source>
        <dbReference type="SAM" id="Phobius"/>
    </source>
</evidence>
<keyword evidence="1" id="KW-0812">Transmembrane</keyword>
<comment type="caution">
    <text evidence="2">The sequence shown here is derived from an EMBL/GenBank/DDBJ whole genome shotgun (WGS) entry which is preliminary data.</text>
</comment>
<reference evidence="2" key="1">
    <citation type="submission" date="2020-10" db="EMBL/GenBank/DDBJ databases">
        <authorList>
            <person name="Gilroy R."/>
        </authorList>
    </citation>
    <scope>NUCLEOTIDE SEQUENCE</scope>
    <source>
        <strain evidence="2">ChiW3-316</strain>
    </source>
</reference>
<evidence type="ECO:0000313" key="2">
    <source>
        <dbReference type="EMBL" id="HIU54025.1"/>
    </source>
</evidence>
<feature type="transmembrane region" description="Helical" evidence="1">
    <location>
        <begin position="76"/>
        <end position="98"/>
    </location>
</feature>
<evidence type="ECO:0000313" key="3">
    <source>
        <dbReference type="Proteomes" id="UP000824107"/>
    </source>
</evidence>
<sequence length="101" mass="11913">MKTIKYVLFTPLFLANIYILYAFLRSFYVYYSGGAAKILAESSFEHAREVYMGFHCLTLAACFFILLFSIKKLNRFPCFSFFLSVLPIVYFIFVIFIFDIF</sequence>
<name>A0A9D1M565_9PROT</name>
<organism evidence="2 3">
    <name type="scientific">Candidatus Scatocola faecipullorum</name>
    <dbReference type="NCBI Taxonomy" id="2840917"/>
    <lineage>
        <taxon>Bacteria</taxon>
        <taxon>Pseudomonadati</taxon>
        <taxon>Pseudomonadota</taxon>
        <taxon>Alphaproteobacteria</taxon>
        <taxon>Rhodospirillales</taxon>
        <taxon>Rhodospirillaceae</taxon>
        <taxon>Rhodospirillaceae incertae sedis</taxon>
        <taxon>Candidatus Scatocola</taxon>
    </lineage>
</organism>
<gene>
    <name evidence="2" type="ORF">IAD20_08110</name>
</gene>
<feature type="transmembrane region" description="Helical" evidence="1">
    <location>
        <begin position="7"/>
        <end position="30"/>
    </location>
</feature>
<proteinExistence type="predicted"/>
<reference evidence="2" key="2">
    <citation type="journal article" date="2021" name="PeerJ">
        <title>Extensive microbial diversity within the chicken gut microbiome revealed by metagenomics and culture.</title>
        <authorList>
            <person name="Gilroy R."/>
            <person name="Ravi A."/>
            <person name="Getino M."/>
            <person name="Pursley I."/>
            <person name="Horton D.L."/>
            <person name="Alikhan N.F."/>
            <person name="Baker D."/>
            <person name="Gharbi K."/>
            <person name="Hall N."/>
            <person name="Watson M."/>
            <person name="Adriaenssens E.M."/>
            <person name="Foster-Nyarko E."/>
            <person name="Jarju S."/>
            <person name="Secka A."/>
            <person name="Antonio M."/>
            <person name="Oren A."/>
            <person name="Chaudhuri R.R."/>
            <person name="La Ragione R."/>
            <person name="Hildebrand F."/>
            <person name="Pallen M.J."/>
        </authorList>
    </citation>
    <scope>NUCLEOTIDE SEQUENCE</scope>
    <source>
        <strain evidence="2">ChiW3-316</strain>
    </source>
</reference>
<dbReference type="Proteomes" id="UP000824107">
    <property type="component" value="Unassembled WGS sequence"/>
</dbReference>
<protein>
    <submittedName>
        <fullName evidence="2">Uncharacterized protein</fullName>
    </submittedName>
</protein>
<feature type="transmembrane region" description="Helical" evidence="1">
    <location>
        <begin position="50"/>
        <end position="69"/>
    </location>
</feature>